<comment type="caution">
    <text evidence="1">The sequence shown here is derived from an EMBL/GenBank/DDBJ whole genome shotgun (WGS) entry which is preliminary data.</text>
</comment>
<proteinExistence type="predicted"/>
<sequence length="265" mass="28511">MPHKAAEADMADMTEVGLHGRILRVLDRLLYDSEFRSAFIADGPDGMRPPLDADLIEVFDRVDLTELRLVGRNIRSAVVSGGTGTGQGLKGAFARTLEVIQERHGLSVNAVAELFLASPQFQHFRDVPYSPQGRGLTLPECFHRFMAAGPSFDPEGTLEPLVHYEAACAIARALATGAGATFDVTLRGAAFHGGVFCAFRDYAEAPAAWELHPTMFLAGAGRCVVGPAGRPLFDALTSVLAGHDAGMAPDVRAKLQQRLRSWGLR</sequence>
<keyword evidence="2" id="KW-1185">Reference proteome</keyword>
<dbReference type="Proteomes" id="UP000317881">
    <property type="component" value="Unassembled WGS sequence"/>
</dbReference>
<organism evidence="1 2">
    <name type="scientific">Streptomyces spinoverrucosus</name>
    <dbReference type="NCBI Taxonomy" id="284043"/>
    <lineage>
        <taxon>Bacteria</taxon>
        <taxon>Bacillati</taxon>
        <taxon>Actinomycetota</taxon>
        <taxon>Actinomycetes</taxon>
        <taxon>Kitasatosporales</taxon>
        <taxon>Streptomycetaceae</taxon>
        <taxon>Streptomyces</taxon>
    </lineage>
</organism>
<name>A0A4Y3VJ92_9ACTN</name>
<accession>A0A4Y3VJ92</accession>
<evidence type="ECO:0000313" key="2">
    <source>
        <dbReference type="Proteomes" id="UP000317881"/>
    </source>
</evidence>
<reference evidence="1 2" key="1">
    <citation type="submission" date="2019-06" db="EMBL/GenBank/DDBJ databases">
        <title>Whole genome shotgun sequence of Streptomyces spinoverrucosus NBRC 14228.</title>
        <authorList>
            <person name="Hosoyama A."/>
            <person name="Uohara A."/>
            <person name="Ohji S."/>
            <person name="Ichikawa N."/>
        </authorList>
    </citation>
    <scope>NUCLEOTIDE SEQUENCE [LARGE SCALE GENOMIC DNA]</scope>
    <source>
        <strain evidence="1 2">NBRC 14228</strain>
    </source>
</reference>
<dbReference type="RefSeq" id="WP_141310469.1">
    <property type="nucleotide sequence ID" value="NZ_BJND01000023.1"/>
</dbReference>
<dbReference type="OrthoDB" id="4141982at2"/>
<dbReference type="AlphaFoldDB" id="A0A4Y3VJ92"/>
<dbReference type="EMBL" id="BJND01000023">
    <property type="protein sequence ID" value="GEC05850.1"/>
    <property type="molecule type" value="Genomic_DNA"/>
</dbReference>
<protein>
    <submittedName>
        <fullName evidence="1">Uncharacterized protein</fullName>
    </submittedName>
</protein>
<evidence type="ECO:0000313" key="1">
    <source>
        <dbReference type="EMBL" id="GEC05850.1"/>
    </source>
</evidence>
<gene>
    <name evidence="1" type="ORF">SSP24_35050</name>
</gene>